<comment type="caution">
    <text evidence="1">The sequence shown here is derived from an EMBL/GenBank/DDBJ whole genome shotgun (WGS) entry which is preliminary data.</text>
</comment>
<dbReference type="AlphaFoldDB" id="A0A927CDB6"/>
<reference evidence="1" key="1">
    <citation type="submission" date="2020-09" db="EMBL/GenBank/DDBJ databases">
        <title>A novel bacterium of genus Paenibacillus, isolated from South China Sea.</title>
        <authorList>
            <person name="Huang H."/>
            <person name="Mo K."/>
            <person name="Hu Y."/>
        </authorList>
    </citation>
    <scope>NUCLEOTIDE SEQUENCE</scope>
    <source>
        <strain evidence="1">IB182363</strain>
    </source>
</reference>
<protein>
    <submittedName>
        <fullName evidence="1">Uncharacterized protein</fullName>
    </submittedName>
</protein>
<gene>
    <name evidence="1" type="ORF">IDH45_17165</name>
</gene>
<sequence>MPEQKETLAAFTDHGVPVPANEGRTAAICTNREGETRLVIAARGYAVIVNPQERTSLQVPFPEQHVDYPFASYSSEDGMFYVGAGGMFMVLDPFRGRFTDYARPGLTGEIVGFCFAEDGRGTIYTASYPQCRLMKYEPERKTLTVIGQLDAEEKYPFSLAVDAYGWIYGGIGTERKTIAAVDPVTLQARSLVPDGERRKGQGKVHRGADGRVYGYYDTESGGSEPRWYRLEQGRMSPVTAEQVAKSAYSGTGFETVHRAFPHPWVLLEMSLAEKEVVLLDQSSGQSFPVRLSYETDGADLSPLVAGPDGRIYDTSNHPLQLYRYDPHFGAVENFGGKAIEKGGGGNICAYAVLGGRIAGAAYAGGHVHLIDTTRPIVTDAAAEGRNPQLVTSQEAIYRPRCALAHPDGEHAVFGGYAGYGAIGGGLYIRNVTTGEDELLPNERLVPYHSTVCMVALPGGDLLCGTSVEAPGGGKPKETEGRLYRLDWQAKRVVYSEVPVQGEPEVALMEIDGQGKVHAFTAKHYFVYDPMTRQVIHTENIEEMGGVVRNGLVKDEAGRIYGVRTRSVFRIDTGSFKLVPLHAEPPAITAGLAYVDGRLYFASGKRLWSMAIPGYQR</sequence>
<accession>A0A927CDB6</accession>
<name>A0A927CDB6_9BACL</name>
<dbReference type="RefSeq" id="WP_190929357.1">
    <property type="nucleotide sequence ID" value="NZ_JACXJA010000022.1"/>
</dbReference>
<evidence type="ECO:0000313" key="1">
    <source>
        <dbReference type="EMBL" id="MBD2863725.1"/>
    </source>
</evidence>
<keyword evidence="2" id="KW-1185">Reference proteome</keyword>
<proteinExistence type="predicted"/>
<evidence type="ECO:0000313" key="2">
    <source>
        <dbReference type="Proteomes" id="UP000639396"/>
    </source>
</evidence>
<dbReference type="EMBL" id="JACXJA010000022">
    <property type="protein sequence ID" value="MBD2863725.1"/>
    <property type="molecule type" value="Genomic_DNA"/>
</dbReference>
<dbReference type="Proteomes" id="UP000639396">
    <property type="component" value="Unassembled WGS sequence"/>
</dbReference>
<organism evidence="1 2">
    <name type="scientific">Paenibacillus oceani</name>
    <dbReference type="NCBI Taxonomy" id="2772510"/>
    <lineage>
        <taxon>Bacteria</taxon>
        <taxon>Bacillati</taxon>
        <taxon>Bacillota</taxon>
        <taxon>Bacilli</taxon>
        <taxon>Bacillales</taxon>
        <taxon>Paenibacillaceae</taxon>
        <taxon>Paenibacillus</taxon>
    </lineage>
</organism>
<dbReference type="SUPFAM" id="SSF63829">
    <property type="entry name" value="Calcium-dependent phosphotriesterase"/>
    <property type="match status" value="3"/>
</dbReference>